<proteinExistence type="predicted"/>
<sequence length="55" mass="6661">MKRYRRELVCPKESCKYTWIFKGKKPKKQKKYTSCPVCHGSVKINQKRMPEEVKK</sequence>
<name>X0YCU2_9ZZZZ</name>
<accession>X0YCU2</accession>
<dbReference type="AlphaFoldDB" id="X0YCU2"/>
<evidence type="ECO:0000313" key="1">
    <source>
        <dbReference type="EMBL" id="GAG53695.1"/>
    </source>
</evidence>
<organism evidence="1">
    <name type="scientific">marine sediment metagenome</name>
    <dbReference type="NCBI Taxonomy" id="412755"/>
    <lineage>
        <taxon>unclassified sequences</taxon>
        <taxon>metagenomes</taxon>
        <taxon>ecological metagenomes</taxon>
    </lineage>
</organism>
<reference evidence="1" key="1">
    <citation type="journal article" date="2014" name="Front. Microbiol.">
        <title>High frequency of phylogenetically diverse reductive dehalogenase-homologous genes in deep subseafloor sedimentary metagenomes.</title>
        <authorList>
            <person name="Kawai M."/>
            <person name="Futagami T."/>
            <person name="Toyoda A."/>
            <person name="Takaki Y."/>
            <person name="Nishi S."/>
            <person name="Hori S."/>
            <person name="Arai W."/>
            <person name="Tsubouchi T."/>
            <person name="Morono Y."/>
            <person name="Uchiyama I."/>
            <person name="Ito T."/>
            <person name="Fujiyama A."/>
            <person name="Inagaki F."/>
            <person name="Takami H."/>
        </authorList>
    </citation>
    <scope>NUCLEOTIDE SEQUENCE</scope>
    <source>
        <strain evidence="1">Expedition CK06-06</strain>
    </source>
</reference>
<gene>
    <name evidence="1" type="ORF">S01H4_18791</name>
</gene>
<protein>
    <submittedName>
        <fullName evidence="1">Uncharacterized protein</fullName>
    </submittedName>
</protein>
<dbReference type="EMBL" id="BART01008343">
    <property type="protein sequence ID" value="GAG53695.1"/>
    <property type="molecule type" value="Genomic_DNA"/>
</dbReference>
<comment type="caution">
    <text evidence="1">The sequence shown here is derived from an EMBL/GenBank/DDBJ whole genome shotgun (WGS) entry which is preliminary data.</text>
</comment>